<feature type="chain" id="PRO_5005112359" description="Cutinase" evidence="8">
    <location>
        <begin position="21"/>
        <end position="252"/>
    </location>
</feature>
<keyword evidence="10" id="KW-1185">Reference proteome</keyword>
<dbReference type="PANTHER" id="PTHR33630">
    <property type="entry name" value="CUTINASE RV1984C-RELATED-RELATED"/>
    <property type="match status" value="1"/>
</dbReference>
<keyword evidence="5 8" id="KW-0732">Signal</keyword>
<dbReference type="OrthoDB" id="2586582at2759"/>
<dbReference type="EMBL" id="KN847522">
    <property type="protein sequence ID" value="KIV93634.1"/>
    <property type="molecule type" value="Genomic_DNA"/>
</dbReference>
<keyword evidence="7" id="KW-1015">Disulfide bond</keyword>
<evidence type="ECO:0000256" key="6">
    <source>
        <dbReference type="ARBA" id="ARBA00022801"/>
    </source>
</evidence>
<accession>A0A0D1ZIC2</accession>
<dbReference type="SUPFAM" id="SSF53474">
    <property type="entry name" value="alpha/beta-Hydrolases"/>
    <property type="match status" value="1"/>
</dbReference>
<evidence type="ECO:0000313" key="10">
    <source>
        <dbReference type="Proteomes" id="UP000054302"/>
    </source>
</evidence>
<dbReference type="Gene3D" id="3.40.50.1820">
    <property type="entry name" value="alpha/beta hydrolase"/>
    <property type="match status" value="1"/>
</dbReference>
<keyword evidence="6 8" id="KW-0378">Hydrolase</keyword>
<evidence type="ECO:0000256" key="8">
    <source>
        <dbReference type="RuleBase" id="RU361263"/>
    </source>
</evidence>
<comment type="similarity">
    <text evidence="2 8">Belongs to the cutinase family.</text>
</comment>
<protein>
    <recommendedName>
        <fullName evidence="8">Cutinase</fullName>
        <ecNumber evidence="8">3.1.1.74</ecNumber>
    </recommendedName>
</protein>
<dbReference type="InterPro" id="IPR029058">
    <property type="entry name" value="AB_hydrolase_fold"/>
</dbReference>
<dbReference type="Pfam" id="PF01083">
    <property type="entry name" value="Cutinase"/>
    <property type="match status" value="1"/>
</dbReference>
<dbReference type="EC" id="3.1.1.74" evidence="8"/>
<evidence type="ECO:0000313" key="9">
    <source>
        <dbReference type="EMBL" id="KIV93634.1"/>
    </source>
</evidence>
<sequence>MGRFATLSTVCLAATTTISASPLPSLKQRQDDCSAVHIFIAKGWNETYPGRQGKLTGAICYGLDSCSYEDVLFSNTPEDDYCGSVTEGAINGVAQVTAYAERCPQSQLVVSGYSQGANVAGDILGGGGGPFGTPPLNCSVGYTDGLDPTTSPGNQIGAVLLFGDNRHVANQSYNVLSGASAAAENPRPEPQLERLNAFASVMRSYCDIADPVCAAVGGSDPDVETHLNYFDLYSDDAAGWVKWILENPPSTE</sequence>
<dbReference type="AlphaFoldDB" id="A0A0D1ZIC2"/>
<keyword evidence="3 8" id="KW-0719">Serine esterase</keyword>
<dbReference type="PANTHER" id="PTHR33630:SF13">
    <property type="entry name" value="ACETYLXYLAN ESTERASE"/>
    <property type="match status" value="1"/>
</dbReference>
<dbReference type="RefSeq" id="XP_016225208.1">
    <property type="nucleotide sequence ID" value="XM_016369420.1"/>
</dbReference>
<dbReference type="Proteomes" id="UP000054302">
    <property type="component" value="Unassembled WGS sequence"/>
</dbReference>
<gene>
    <name evidence="9" type="ORF">PV10_04832</name>
</gene>
<comment type="subcellular location">
    <subcellularLocation>
        <location evidence="1 8">Secreted</location>
    </subcellularLocation>
</comment>
<evidence type="ECO:0000256" key="5">
    <source>
        <dbReference type="ARBA" id="ARBA00022729"/>
    </source>
</evidence>
<dbReference type="GeneID" id="27322677"/>
<dbReference type="InterPro" id="IPR000675">
    <property type="entry name" value="Cutinase/axe"/>
</dbReference>
<dbReference type="GO" id="GO:0050525">
    <property type="term" value="F:cutinase activity"/>
    <property type="evidence" value="ECO:0007669"/>
    <property type="project" value="UniProtKB-UniRule"/>
</dbReference>
<dbReference type="VEuPathDB" id="FungiDB:PV10_04832"/>
<dbReference type="GO" id="GO:0005576">
    <property type="term" value="C:extracellular region"/>
    <property type="evidence" value="ECO:0007669"/>
    <property type="project" value="UniProtKB-SubCell"/>
</dbReference>
<dbReference type="SMART" id="SM01110">
    <property type="entry name" value="Cutinase"/>
    <property type="match status" value="1"/>
</dbReference>
<evidence type="ECO:0000256" key="2">
    <source>
        <dbReference type="ARBA" id="ARBA00007534"/>
    </source>
</evidence>
<dbReference type="HOGENOM" id="CLU_040058_4_1_1"/>
<organism evidence="9 10">
    <name type="scientific">Exophiala mesophila</name>
    <name type="common">Black yeast-like fungus</name>
    <dbReference type="NCBI Taxonomy" id="212818"/>
    <lineage>
        <taxon>Eukaryota</taxon>
        <taxon>Fungi</taxon>
        <taxon>Dikarya</taxon>
        <taxon>Ascomycota</taxon>
        <taxon>Pezizomycotina</taxon>
        <taxon>Eurotiomycetes</taxon>
        <taxon>Chaetothyriomycetidae</taxon>
        <taxon>Chaetothyriales</taxon>
        <taxon>Herpotrichiellaceae</taxon>
        <taxon>Exophiala</taxon>
    </lineage>
</organism>
<dbReference type="OMA" id="WVKWILE"/>
<comment type="function">
    <text evidence="8">Catalyzes the hydrolysis of complex carboxylic polyesters found in the cell wall of plants. Degrades cutin, a macromolecule that forms the structure of the plant cuticle.</text>
</comment>
<name>A0A0D1ZIC2_EXOME</name>
<feature type="signal peptide" evidence="8">
    <location>
        <begin position="1"/>
        <end position="20"/>
    </location>
</feature>
<comment type="catalytic activity">
    <reaction evidence="8">
        <text>cutin + H2O = cutin monomers.</text>
        <dbReference type="EC" id="3.1.1.74"/>
    </reaction>
</comment>
<evidence type="ECO:0000256" key="7">
    <source>
        <dbReference type="ARBA" id="ARBA00023157"/>
    </source>
</evidence>
<reference evidence="9 10" key="1">
    <citation type="submission" date="2015-01" db="EMBL/GenBank/DDBJ databases">
        <title>The Genome Sequence of Exophiala mesophila CBS40295.</title>
        <authorList>
            <consortium name="The Broad Institute Genomics Platform"/>
            <person name="Cuomo C."/>
            <person name="de Hoog S."/>
            <person name="Gorbushina A."/>
            <person name="Stielow B."/>
            <person name="Teixiera M."/>
            <person name="Abouelleil A."/>
            <person name="Chapman S.B."/>
            <person name="Priest M."/>
            <person name="Young S.K."/>
            <person name="Wortman J."/>
            <person name="Nusbaum C."/>
            <person name="Birren B."/>
        </authorList>
    </citation>
    <scope>NUCLEOTIDE SEQUENCE [LARGE SCALE GENOMIC DNA]</scope>
    <source>
        <strain evidence="9 10">CBS 40295</strain>
    </source>
</reference>
<proteinExistence type="inferred from homology"/>
<dbReference type="InterPro" id="IPR043580">
    <property type="entry name" value="CUTINASE_1"/>
</dbReference>
<dbReference type="STRING" id="212818.A0A0D1ZIC2"/>
<evidence type="ECO:0000256" key="4">
    <source>
        <dbReference type="ARBA" id="ARBA00022525"/>
    </source>
</evidence>
<keyword evidence="4 8" id="KW-0964">Secreted</keyword>
<dbReference type="PROSITE" id="PS00155">
    <property type="entry name" value="CUTINASE_1"/>
    <property type="match status" value="1"/>
</dbReference>
<evidence type="ECO:0000256" key="1">
    <source>
        <dbReference type="ARBA" id="ARBA00004613"/>
    </source>
</evidence>
<evidence type="ECO:0000256" key="3">
    <source>
        <dbReference type="ARBA" id="ARBA00022487"/>
    </source>
</evidence>